<keyword evidence="2" id="KW-0808">Transferase</keyword>
<evidence type="ECO:0000313" key="2">
    <source>
        <dbReference type="EMBL" id="CAB1128367.1"/>
    </source>
</evidence>
<dbReference type="InterPro" id="IPR050508">
    <property type="entry name" value="Methyltransf_Superfamily"/>
</dbReference>
<dbReference type="Pfam" id="PF08241">
    <property type="entry name" value="Methyltransf_11"/>
    <property type="match status" value="1"/>
</dbReference>
<evidence type="ECO:0000259" key="1">
    <source>
        <dbReference type="Pfam" id="PF08241"/>
    </source>
</evidence>
<name>A0A6F8ZF15_9FIRM</name>
<keyword evidence="3" id="KW-1185">Reference proteome</keyword>
<evidence type="ECO:0000313" key="3">
    <source>
        <dbReference type="Proteomes" id="UP000503399"/>
    </source>
</evidence>
<dbReference type="InterPro" id="IPR029063">
    <property type="entry name" value="SAM-dependent_MTases_sf"/>
</dbReference>
<dbReference type="KEGG" id="hfv:R50_0861"/>
<dbReference type="InterPro" id="IPR013216">
    <property type="entry name" value="Methyltransf_11"/>
</dbReference>
<dbReference type="PANTHER" id="PTHR42912">
    <property type="entry name" value="METHYLTRANSFERASE"/>
    <property type="match status" value="1"/>
</dbReference>
<sequence length="511" mass="55602">MQEQELWVALRGAARRSGPVIVRALAHQVVLDTWMNGEVEEDVTFEADGILTAATARWARRAQEAGAVFPGYPMAAAYVEAVFSDLLTGTALYAAQQRSGRPRVTARDAQAAVERLTAWLEGEAEGLTAAGRYHGVIALHEDLNALAYYGRVPQEDFLLGTRHRPWSDRLLTPEFAVYRQAGLVATVADGSGDWVELTDRGRTLLADLRSVLEEAGEFAWRANAQRWVIFGETDYDAVYHRVLPTINADTRAFLDSLPLTAGAQVLEVGAGTGRVTFDLGLADRVAAVGGRLTVVEPSAALLRVLRQKQAAHPRMPVALVQGVAEALPFADDSFDLVIGVAMLHFTEVEQALRELARVTRPGGWVATANSDGRNDVLAIPMVASWFRPLIDLAAKLGVPPGERQGVPRERVEAAYAAAGLVDLTTTVRAGWMSAEDPDAFLAFVLRGGAFFQNVLARIPYRERWALLQRLAREGPAWRARTQPEEQRAAGAGYIVLGRKPAGRTSLRRSVG</sequence>
<dbReference type="AlphaFoldDB" id="A0A6F8ZF15"/>
<dbReference type="Gene3D" id="3.40.50.150">
    <property type="entry name" value="Vaccinia Virus protein VP39"/>
    <property type="match status" value="1"/>
</dbReference>
<accession>A0A6F8ZF15</accession>
<dbReference type="Proteomes" id="UP000503399">
    <property type="component" value="Chromosome"/>
</dbReference>
<dbReference type="GO" id="GO:0008757">
    <property type="term" value="F:S-adenosylmethionine-dependent methyltransferase activity"/>
    <property type="evidence" value="ECO:0007669"/>
    <property type="project" value="InterPro"/>
</dbReference>
<dbReference type="EMBL" id="LR778114">
    <property type="protein sequence ID" value="CAB1128367.1"/>
    <property type="molecule type" value="Genomic_DNA"/>
</dbReference>
<protein>
    <submittedName>
        <fullName evidence="2">Methyltransferase type 11</fullName>
    </submittedName>
</protein>
<organism evidence="2 3">
    <name type="scientific">Candidatus Hydrogenisulfobacillus filiaventi</name>
    <dbReference type="NCBI Taxonomy" id="2707344"/>
    <lineage>
        <taxon>Bacteria</taxon>
        <taxon>Bacillati</taxon>
        <taxon>Bacillota</taxon>
        <taxon>Clostridia</taxon>
        <taxon>Eubacteriales</taxon>
        <taxon>Clostridiales Family XVII. Incertae Sedis</taxon>
        <taxon>Candidatus Hydrogenisulfobacillus</taxon>
    </lineage>
</organism>
<proteinExistence type="predicted"/>
<gene>
    <name evidence="2" type="ORF">R50_0861</name>
</gene>
<feature type="domain" description="Methyltransferase type 11" evidence="1">
    <location>
        <begin position="266"/>
        <end position="366"/>
    </location>
</feature>
<dbReference type="GO" id="GO:0032259">
    <property type="term" value="P:methylation"/>
    <property type="evidence" value="ECO:0007669"/>
    <property type="project" value="UniProtKB-KW"/>
</dbReference>
<dbReference type="SUPFAM" id="SSF53335">
    <property type="entry name" value="S-adenosyl-L-methionine-dependent methyltransferases"/>
    <property type="match status" value="1"/>
</dbReference>
<reference evidence="2 3" key="1">
    <citation type="submission" date="2020-02" db="EMBL/GenBank/DDBJ databases">
        <authorList>
            <person name="Hogendoorn C."/>
        </authorList>
    </citation>
    <scope>NUCLEOTIDE SEQUENCE [LARGE SCALE GENOMIC DNA]</scope>
    <source>
        <strain evidence="2">R501</strain>
    </source>
</reference>
<keyword evidence="2" id="KW-0489">Methyltransferase</keyword>
<dbReference type="CDD" id="cd02440">
    <property type="entry name" value="AdoMet_MTases"/>
    <property type="match status" value="1"/>
</dbReference>